<gene>
    <name evidence="1" type="ORF">GOP47_0023495</name>
</gene>
<proteinExistence type="predicted"/>
<reference evidence="1" key="1">
    <citation type="submission" date="2021-01" db="EMBL/GenBank/DDBJ databases">
        <title>Adiantum capillus-veneris genome.</title>
        <authorList>
            <person name="Fang Y."/>
            <person name="Liao Q."/>
        </authorList>
    </citation>
    <scope>NUCLEOTIDE SEQUENCE</scope>
    <source>
        <strain evidence="1">H3</strain>
        <tissue evidence="1">Leaf</tissue>
    </source>
</reference>
<dbReference type="AlphaFoldDB" id="A0A9D4U4L3"/>
<keyword evidence="2" id="KW-1185">Reference proteome</keyword>
<evidence type="ECO:0000313" key="2">
    <source>
        <dbReference type="Proteomes" id="UP000886520"/>
    </source>
</evidence>
<dbReference type="Proteomes" id="UP000886520">
    <property type="component" value="Chromosome 23"/>
</dbReference>
<sequence length="89" mass="9687">MRARAHDADQGGITEGVAPHTSLFCAKQARRAHHSLQPGVGDWVPSTQFRHVSLGYFSRRPYRSICLTFGVNGPQPGSSLVCTQHASDL</sequence>
<dbReference type="OrthoDB" id="67700at2759"/>
<evidence type="ECO:0000313" key="1">
    <source>
        <dbReference type="EMBL" id="KAI5060990.1"/>
    </source>
</evidence>
<accession>A0A9D4U4L3</accession>
<name>A0A9D4U4L3_ADICA</name>
<protein>
    <submittedName>
        <fullName evidence="1">Uncharacterized protein</fullName>
    </submittedName>
</protein>
<comment type="caution">
    <text evidence="1">The sequence shown here is derived from an EMBL/GenBank/DDBJ whole genome shotgun (WGS) entry which is preliminary data.</text>
</comment>
<organism evidence="1 2">
    <name type="scientific">Adiantum capillus-veneris</name>
    <name type="common">Maidenhair fern</name>
    <dbReference type="NCBI Taxonomy" id="13818"/>
    <lineage>
        <taxon>Eukaryota</taxon>
        <taxon>Viridiplantae</taxon>
        <taxon>Streptophyta</taxon>
        <taxon>Embryophyta</taxon>
        <taxon>Tracheophyta</taxon>
        <taxon>Polypodiopsida</taxon>
        <taxon>Polypodiidae</taxon>
        <taxon>Polypodiales</taxon>
        <taxon>Pteridineae</taxon>
        <taxon>Pteridaceae</taxon>
        <taxon>Vittarioideae</taxon>
        <taxon>Adiantum</taxon>
    </lineage>
</organism>
<dbReference type="EMBL" id="JABFUD020000023">
    <property type="protein sequence ID" value="KAI5060990.1"/>
    <property type="molecule type" value="Genomic_DNA"/>
</dbReference>